<keyword evidence="7" id="KW-0808">Transferase</keyword>
<dbReference type="SUPFAM" id="SSF53335">
    <property type="entry name" value="S-adenosyl-L-methionine-dependent methyltransferases"/>
    <property type="match status" value="1"/>
</dbReference>
<keyword evidence="6 12" id="KW-0489">Methyltransferase</keyword>
<evidence type="ECO:0000313" key="12">
    <source>
        <dbReference type="EMBL" id="MFB8766429.1"/>
    </source>
</evidence>
<evidence type="ECO:0000256" key="1">
    <source>
        <dbReference type="ARBA" id="ARBA00004496"/>
    </source>
</evidence>
<dbReference type="CDD" id="cd02440">
    <property type="entry name" value="AdoMet_MTases"/>
    <property type="match status" value="1"/>
</dbReference>
<proteinExistence type="inferred from homology"/>
<evidence type="ECO:0000256" key="3">
    <source>
        <dbReference type="ARBA" id="ARBA00011890"/>
    </source>
</evidence>
<keyword evidence="5" id="KW-0963">Cytoplasm</keyword>
<organism evidence="12 13">
    <name type="scientific">Nocardiopsis alba</name>
    <dbReference type="NCBI Taxonomy" id="53437"/>
    <lineage>
        <taxon>Bacteria</taxon>
        <taxon>Bacillati</taxon>
        <taxon>Actinomycetota</taxon>
        <taxon>Actinomycetes</taxon>
        <taxon>Streptosporangiales</taxon>
        <taxon>Nocardiopsidaceae</taxon>
        <taxon>Nocardiopsis</taxon>
    </lineage>
</organism>
<dbReference type="InterPro" id="IPR000682">
    <property type="entry name" value="PCMT"/>
</dbReference>
<evidence type="ECO:0000313" key="13">
    <source>
        <dbReference type="Proteomes" id="UP001585053"/>
    </source>
</evidence>
<comment type="similarity">
    <text evidence="2">Belongs to the methyltransferase superfamily. L-isoaspartyl/D-aspartyl protein methyltransferase family.</text>
</comment>
<dbReference type="RefSeq" id="WP_376736639.1">
    <property type="nucleotide sequence ID" value="NZ_JAYMRS010000001.1"/>
</dbReference>
<evidence type="ECO:0000256" key="5">
    <source>
        <dbReference type="ARBA" id="ARBA00022490"/>
    </source>
</evidence>
<evidence type="ECO:0000256" key="10">
    <source>
        <dbReference type="ARBA" id="ARBA00031323"/>
    </source>
</evidence>
<evidence type="ECO:0000256" key="11">
    <source>
        <dbReference type="ARBA" id="ARBA00031350"/>
    </source>
</evidence>
<dbReference type="Pfam" id="PF01135">
    <property type="entry name" value="PCMT"/>
    <property type="match status" value="1"/>
</dbReference>
<dbReference type="NCBIfam" id="TIGR04364">
    <property type="entry name" value="methyltran_FxLD"/>
    <property type="match status" value="1"/>
</dbReference>
<keyword evidence="13" id="KW-1185">Reference proteome</keyword>
<reference evidence="12 13" key="1">
    <citation type="submission" date="2024-01" db="EMBL/GenBank/DDBJ databases">
        <title>Genome mining of biosynthetic gene clusters to explore secondary metabolites of Streptomyces sp.</title>
        <authorList>
            <person name="Baig A."/>
            <person name="Ajitkumar Shintre N."/>
            <person name="Kumar H."/>
            <person name="Anbarasu A."/>
            <person name="Ramaiah S."/>
        </authorList>
    </citation>
    <scope>NUCLEOTIDE SEQUENCE [LARGE SCALE GENOMIC DNA]</scope>
    <source>
        <strain evidence="12 13">A01</strain>
    </source>
</reference>
<gene>
    <name evidence="12" type="primary">fxlM</name>
    <name evidence="12" type="ORF">VSQ78_01855</name>
</gene>
<accession>A0ABV5DPA7</accession>
<dbReference type="InterPro" id="IPR029063">
    <property type="entry name" value="SAM-dependent_MTases_sf"/>
</dbReference>
<dbReference type="PANTHER" id="PTHR11579">
    <property type="entry name" value="PROTEIN-L-ISOASPARTATE O-METHYLTRANSFERASE"/>
    <property type="match status" value="1"/>
</dbReference>
<dbReference type="Gene3D" id="3.40.50.150">
    <property type="entry name" value="Vaccinia Virus protein VP39"/>
    <property type="match status" value="1"/>
</dbReference>
<dbReference type="InterPro" id="IPR027573">
    <property type="entry name" value="Methyltran_FxLD"/>
</dbReference>
<evidence type="ECO:0000256" key="6">
    <source>
        <dbReference type="ARBA" id="ARBA00022603"/>
    </source>
</evidence>
<sequence length="424" mass="46450">MSVPRTSALTPEQARQDMVDALVEERADLGMEKLPEQVEEALRAVPREVFVPGLPLVEAYDRHQAIVTKHDEAKRVALSSVSAPSIIALMLQRADIRPGHRVLEIGSGGYNAALISHLVGETGQVTSIDIDPDVIARAERCLKEAGVDQVHLAVTDGEHGFASRAPYDRIIVTAGAWDLSPSWEEQLAVGGRVVIPMRVRGLTRCLTLERAEEPGYWRSLAADMCGFVRMQGVGEHWERMPLLHQEEGSQVGLRLEDGPQVDVDALRRALTQDGETVWAGACVRADEPTDALDLYLASTADGWALLTAQRGAITSKLIRPVVLMGTPAMVDEEGESFSYRALRRSPDDEELYEFGAVGHGPAGRRVAQNMVDLIGVWDREHRGGPGPRIDLVPIDTAAEDLPTGRVVSKRHTHMILNWTANPFE</sequence>
<protein>
    <recommendedName>
        <fullName evidence="4">Protein-L-isoaspartate O-methyltransferase</fullName>
        <ecNumber evidence="3">2.1.1.77</ecNumber>
    </recommendedName>
    <alternativeName>
        <fullName evidence="11">L-isoaspartyl protein carboxyl methyltransferase</fullName>
    </alternativeName>
    <alternativeName>
        <fullName evidence="9">Protein L-isoaspartyl methyltransferase</fullName>
    </alternativeName>
    <alternativeName>
        <fullName evidence="10">Protein-beta-aspartate methyltransferase</fullName>
    </alternativeName>
</protein>
<evidence type="ECO:0000256" key="9">
    <source>
        <dbReference type="ARBA" id="ARBA00030757"/>
    </source>
</evidence>
<comment type="caution">
    <text evidence="12">The sequence shown here is derived from an EMBL/GenBank/DDBJ whole genome shotgun (WGS) entry which is preliminary data.</text>
</comment>
<dbReference type="GO" id="GO:0032259">
    <property type="term" value="P:methylation"/>
    <property type="evidence" value="ECO:0007669"/>
    <property type="project" value="UniProtKB-KW"/>
</dbReference>
<dbReference type="EC" id="2.1.1.77" evidence="3"/>
<dbReference type="PANTHER" id="PTHR11579:SF0">
    <property type="entry name" value="PROTEIN-L-ISOASPARTATE(D-ASPARTATE) O-METHYLTRANSFERASE"/>
    <property type="match status" value="1"/>
</dbReference>
<keyword evidence="8" id="KW-0949">S-adenosyl-L-methionine</keyword>
<evidence type="ECO:0000256" key="8">
    <source>
        <dbReference type="ARBA" id="ARBA00022691"/>
    </source>
</evidence>
<evidence type="ECO:0000256" key="2">
    <source>
        <dbReference type="ARBA" id="ARBA00005369"/>
    </source>
</evidence>
<dbReference type="EMBL" id="JAYMRS010000001">
    <property type="protein sequence ID" value="MFB8766429.1"/>
    <property type="molecule type" value="Genomic_DNA"/>
</dbReference>
<dbReference type="GO" id="GO:0008168">
    <property type="term" value="F:methyltransferase activity"/>
    <property type="evidence" value="ECO:0007669"/>
    <property type="project" value="UniProtKB-KW"/>
</dbReference>
<evidence type="ECO:0000256" key="7">
    <source>
        <dbReference type="ARBA" id="ARBA00022679"/>
    </source>
</evidence>
<dbReference type="Proteomes" id="UP001585053">
    <property type="component" value="Unassembled WGS sequence"/>
</dbReference>
<comment type="subcellular location">
    <subcellularLocation>
        <location evidence="1">Cytoplasm</location>
    </subcellularLocation>
</comment>
<name>A0ABV5DPA7_9ACTN</name>
<evidence type="ECO:0000256" key="4">
    <source>
        <dbReference type="ARBA" id="ARBA00013346"/>
    </source>
</evidence>